<organism evidence="1 2">
    <name type="scientific">Hadarchaeum yellowstonense</name>
    <dbReference type="NCBI Taxonomy" id="1776334"/>
    <lineage>
        <taxon>Archaea</taxon>
        <taxon>Methanobacteriati</taxon>
        <taxon>Candidatus Hadarchaeota</taxon>
        <taxon>Candidatus Hadarchaeia</taxon>
        <taxon>Candidatus Hadarchaeales</taxon>
        <taxon>Candidatus Hadarchaeaceae</taxon>
        <taxon>Candidatus Hadarchaeum</taxon>
    </lineage>
</organism>
<name>A0A147JVE4_HADYE</name>
<dbReference type="SUPFAM" id="SSF54285">
    <property type="entry name" value="MoaD/ThiS"/>
    <property type="match status" value="1"/>
</dbReference>
<sequence>MKIKVTFYTRLKEFTGEAQTTVELEENGTVLDLMKKLAEKYGKPFEEYVLDPNQGIKPYIKVVAKAPATGEKLKDGSSVSILLDTDAFLKGRKEVEIYPIIGGG</sequence>
<dbReference type="Gene3D" id="3.10.20.30">
    <property type="match status" value="1"/>
</dbReference>
<accession>A0A147JVE4</accession>
<dbReference type="AlphaFoldDB" id="A0A147JVE4"/>
<reference evidence="1 2" key="1">
    <citation type="journal article" date="2016" name="Nat. Microbiol.">
        <title>Genomic inference of the metabolism of cosmopolitan subsurface Archaea, Hadesarchaea.</title>
        <authorList>
            <person name="Baker B.J."/>
            <person name="Saw J.H."/>
            <person name="Lind A.E."/>
            <person name="Lazar C.S."/>
            <person name="Hinrichs K.-U."/>
            <person name="Teske A.P."/>
            <person name="Ettema T.J."/>
        </authorList>
    </citation>
    <scope>NUCLEOTIDE SEQUENCE [LARGE SCALE GENOMIC DNA]</scope>
</reference>
<comment type="caution">
    <text evidence="1">The sequence shown here is derived from an EMBL/GenBank/DDBJ whole genome shotgun (WGS) entry which is preliminary data.</text>
</comment>
<dbReference type="InterPro" id="IPR012675">
    <property type="entry name" value="Beta-grasp_dom_sf"/>
</dbReference>
<dbReference type="EMBL" id="LQMQ01000041">
    <property type="protein sequence ID" value="KUO40465.1"/>
    <property type="molecule type" value="Genomic_DNA"/>
</dbReference>
<dbReference type="CDD" id="cd17040">
    <property type="entry name" value="Ubl_MoaD_like"/>
    <property type="match status" value="1"/>
</dbReference>
<dbReference type="InterPro" id="IPR016155">
    <property type="entry name" value="Mopterin_synth/thiamin_S_b"/>
</dbReference>
<dbReference type="Proteomes" id="UP000074294">
    <property type="component" value="Unassembled WGS sequence"/>
</dbReference>
<dbReference type="STRING" id="1776334.APZ16_00070"/>
<evidence type="ECO:0000313" key="1">
    <source>
        <dbReference type="EMBL" id="KUO40465.1"/>
    </source>
</evidence>
<proteinExistence type="predicted"/>
<protein>
    <recommendedName>
        <fullName evidence="3">Molybdopterin synthase sulfur carrier subunit</fullName>
    </recommendedName>
</protein>
<gene>
    <name evidence="1" type="ORF">APZ16_00070</name>
</gene>
<evidence type="ECO:0000313" key="2">
    <source>
        <dbReference type="Proteomes" id="UP000074294"/>
    </source>
</evidence>
<evidence type="ECO:0008006" key="3">
    <source>
        <dbReference type="Google" id="ProtNLM"/>
    </source>
</evidence>